<keyword evidence="2 5" id="KW-0808">Transferase</keyword>
<dbReference type="PANTHER" id="PTHR12684">
    <property type="entry name" value="PUTATIVE PHOSPHOTRANSFERASE"/>
    <property type="match status" value="1"/>
</dbReference>
<accession>A0A9W5YAX0</accession>
<organism evidence="6 7">
    <name type="scientific">Vallitalea longa</name>
    <dbReference type="NCBI Taxonomy" id="2936439"/>
    <lineage>
        <taxon>Bacteria</taxon>
        <taxon>Bacillati</taxon>
        <taxon>Bacillota</taxon>
        <taxon>Clostridia</taxon>
        <taxon>Lachnospirales</taxon>
        <taxon>Vallitaleaceae</taxon>
        <taxon>Vallitalea</taxon>
    </lineage>
</organism>
<protein>
    <recommendedName>
        <fullName evidence="5">Probable RNA 2'-phosphotransferase</fullName>
        <ecNumber evidence="5">2.7.1.-</ecNumber>
    </recommendedName>
</protein>
<evidence type="ECO:0000256" key="4">
    <source>
        <dbReference type="ARBA" id="ARBA00025212"/>
    </source>
</evidence>
<dbReference type="HAMAP" id="MF_00299">
    <property type="entry name" value="KptA"/>
    <property type="match status" value="1"/>
</dbReference>
<dbReference type="InterPro" id="IPR042081">
    <property type="entry name" value="RNA_2'-PTrans_C"/>
</dbReference>
<dbReference type="Gene3D" id="1.10.10.970">
    <property type="entry name" value="RNA 2'-phosphotransferase, Tpt1/KptA family, N-terminal domain"/>
    <property type="match status" value="1"/>
</dbReference>
<dbReference type="GO" id="GO:0003950">
    <property type="term" value="F:NAD+ poly-ADP-ribosyltransferase activity"/>
    <property type="evidence" value="ECO:0007669"/>
    <property type="project" value="InterPro"/>
</dbReference>
<dbReference type="EMBL" id="BRLB01000001">
    <property type="protein sequence ID" value="GKX28599.1"/>
    <property type="molecule type" value="Genomic_DNA"/>
</dbReference>
<dbReference type="SUPFAM" id="SSF56399">
    <property type="entry name" value="ADP-ribosylation"/>
    <property type="match status" value="1"/>
</dbReference>
<comment type="caution">
    <text evidence="6">The sequence shown here is derived from an EMBL/GenBank/DDBJ whole genome shotgun (WGS) entry which is preliminary data.</text>
</comment>
<evidence type="ECO:0000256" key="2">
    <source>
        <dbReference type="ARBA" id="ARBA00022679"/>
    </source>
</evidence>
<keyword evidence="7" id="KW-1185">Reference proteome</keyword>
<sequence length="196" mass="22859">MQLMNLLRITDNNTEVITINYQELSKEVSYALRHAPSEYGLILDENGWVDVQGFLEALRKKNKWTLVKLDDLICMIEASDKKRHEIVNNKIRALYGHSIVSQIKKEIAEPPEYLYHGTARRFIKSIKEKGLLSQERQYVHLSVDEETAYEVGKRRDQKPVILRIRAKLAFVNGVSFYKGNDKIWLSDSIKSDFIEF</sequence>
<dbReference type="InterPro" id="IPR002745">
    <property type="entry name" value="Ptrans_KptA/Tpt1"/>
</dbReference>
<evidence type="ECO:0000256" key="3">
    <source>
        <dbReference type="ARBA" id="ARBA00023027"/>
    </source>
</evidence>
<evidence type="ECO:0000313" key="6">
    <source>
        <dbReference type="EMBL" id="GKX28599.1"/>
    </source>
</evidence>
<dbReference type="Pfam" id="PF01885">
    <property type="entry name" value="PTS_2-RNA"/>
    <property type="match status" value="1"/>
</dbReference>
<dbReference type="InterPro" id="IPR042080">
    <property type="entry name" value="RNA_2'-PTrans_N"/>
</dbReference>
<dbReference type="InterPro" id="IPR022928">
    <property type="entry name" value="RNA_2'-PTrans_KptA"/>
</dbReference>
<comment type="function">
    <text evidence="4 5">Removes the 2'-phosphate from RNA via an intermediate in which the phosphate is ADP-ribosylated by NAD followed by a presumed transesterification to release the RNA and generate ADP-ribose 1''-2''-cyclic phosphate (APPR&gt;P). May function as an ADP-ribosylase.</text>
</comment>
<evidence type="ECO:0000313" key="7">
    <source>
        <dbReference type="Proteomes" id="UP001144256"/>
    </source>
</evidence>
<gene>
    <name evidence="5 6" type="primary">kptA</name>
    <name evidence="6" type="ORF">SH1V18_10790</name>
</gene>
<dbReference type="EC" id="2.7.1.-" evidence="5"/>
<dbReference type="GO" id="GO:0006388">
    <property type="term" value="P:tRNA splicing, via endonucleolytic cleavage and ligation"/>
    <property type="evidence" value="ECO:0007669"/>
    <property type="project" value="UniProtKB-UniRule"/>
</dbReference>
<dbReference type="GO" id="GO:0000215">
    <property type="term" value="F:tRNA 2'-phosphotransferase activity"/>
    <property type="evidence" value="ECO:0007669"/>
    <property type="project" value="TreeGrafter"/>
</dbReference>
<evidence type="ECO:0000256" key="5">
    <source>
        <dbReference type="HAMAP-Rule" id="MF_00299"/>
    </source>
</evidence>
<proteinExistence type="inferred from homology"/>
<reference evidence="6" key="1">
    <citation type="submission" date="2022-06" db="EMBL/GenBank/DDBJ databases">
        <title>Vallitalea longa sp. nov., an anaerobic bacterium isolated from marine sediment.</title>
        <authorList>
            <person name="Hirano S."/>
            <person name="Terahara T."/>
            <person name="Mori K."/>
            <person name="Hamada M."/>
            <person name="Matsumoto R."/>
            <person name="Kobayashi T."/>
        </authorList>
    </citation>
    <scope>NUCLEOTIDE SEQUENCE</scope>
    <source>
        <strain evidence="6">SH18-1</strain>
    </source>
</reference>
<dbReference type="Gene3D" id="3.20.170.30">
    <property type="match status" value="1"/>
</dbReference>
<dbReference type="AlphaFoldDB" id="A0A9W5YAX0"/>
<dbReference type="Proteomes" id="UP001144256">
    <property type="component" value="Unassembled WGS sequence"/>
</dbReference>
<evidence type="ECO:0000256" key="1">
    <source>
        <dbReference type="ARBA" id="ARBA00009836"/>
    </source>
</evidence>
<name>A0A9W5YAX0_9FIRM</name>
<comment type="similarity">
    <text evidence="1 5">Belongs to the KptA/TPT1 family.</text>
</comment>
<keyword evidence="3 5" id="KW-0520">NAD</keyword>
<dbReference type="PANTHER" id="PTHR12684:SF2">
    <property type="entry name" value="TRNA 2'-PHOSPHOTRANSFERASE 1"/>
    <property type="match status" value="1"/>
</dbReference>